<dbReference type="RefSeq" id="XP_030753863.1">
    <property type="nucleotide sequence ID" value="XM_030898003.1"/>
</dbReference>
<evidence type="ECO:0000256" key="2">
    <source>
        <dbReference type="SAM" id="MobiDB-lite"/>
    </source>
</evidence>
<keyword evidence="1" id="KW-0238">DNA-binding</keyword>
<dbReference type="GO" id="GO:0005634">
    <property type="term" value="C:nucleus"/>
    <property type="evidence" value="ECO:0007669"/>
    <property type="project" value="TreeGrafter"/>
</dbReference>
<dbReference type="InterPro" id="IPR036397">
    <property type="entry name" value="RNaseH_sf"/>
</dbReference>
<dbReference type="GO" id="GO:0003677">
    <property type="term" value="F:DNA binding"/>
    <property type="evidence" value="ECO:0007669"/>
    <property type="project" value="UniProtKB-KW"/>
</dbReference>
<dbReference type="InterPro" id="IPR006600">
    <property type="entry name" value="HTH_CenpB_DNA-bd_dom"/>
</dbReference>
<dbReference type="Gene3D" id="3.30.420.10">
    <property type="entry name" value="Ribonuclease H-like superfamily/Ribonuclease H"/>
    <property type="match status" value="1"/>
</dbReference>
<dbReference type="KEGG" id="soy:115880724"/>
<dbReference type="PROSITE" id="PS51253">
    <property type="entry name" value="HTH_CENPB"/>
    <property type="match status" value="1"/>
</dbReference>
<dbReference type="InterPro" id="IPR050863">
    <property type="entry name" value="CenT-Element_Derived"/>
</dbReference>
<organism evidence="4 5">
    <name type="scientific">Sitophilus oryzae</name>
    <name type="common">Rice weevil</name>
    <name type="synonym">Curculio oryzae</name>
    <dbReference type="NCBI Taxonomy" id="7048"/>
    <lineage>
        <taxon>Eukaryota</taxon>
        <taxon>Metazoa</taxon>
        <taxon>Ecdysozoa</taxon>
        <taxon>Arthropoda</taxon>
        <taxon>Hexapoda</taxon>
        <taxon>Insecta</taxon>
        <taxon>Pterygota</taxon>
        <taxon>Neoptera</taxon>
        <taxon>Endopterygota</taxon>
        <taxon>Coleoptera</taxon>
        <taxon>Polyphaga</taxon>
        <taxon>Cucujiformia</taxon>
        <taxon>Curculionidae</taxon>
        <taxon>Dryophthorinae</taxon>
        <taxon>Sitophilus</taxon>
    </lineage>
</organism>
<evidence type="ECO:0000259" key="3">
    <source>
        <dbReference type="PROSITE" id="PS51253"/>
    </source>
</evidence>
<dbReference type="PANTHER" id="PTHR19303">
    <property type="entry name" value="TRANSPOSON"/>
    <property type="match status" value="1"/>
</dbReference>
<dbReference type="InParanoid" id="A0A6J2XQS3"/>
<evidence type="ECO:0000256" key="1">
    <source>
        <dbReference type="ARBA" id="ARBA00023125"/>
    </source>
</evidence>
<dbReference type="OrthoDB" id="7383979at2759"/>
<dbReference type="GeneID" id="115880724"/>
<protein>
    <submittedName>
        <fullName evidence="5">Uncharacterized protein LOC115880724</fullName>
    </submittedName>
</protein>
<dbReference type="InterPro" id="IPR004875">
    <property type="entry name" value="DDE_SF_endonuclease_dom"/>
</dbReference>
<keyword evidence="4" id="KW-1185">Reference proteome</keyword>
<feature type="domain" description="HTH CENPB-type" evidence="3">
    <location>
        <begin position="1"/>
        <end position="20"/>
    </location>
</feature>
<dbReference type="PANTHER" id="PTHR19303:SF71">
    <property type="entry name" value="ZINC FINGER PHD-TYPE DOMAIN-CONTAINING PROTEIN"/>
    <property type="match status" value="1"/>
</dbReference>
<gene>
    <name evidence="5" type="primary">LOC115880724</name>
</gene>
<dbReference type="AlphaFoldDB" id="A0A6J2XQS3"/>
<proteinExistence type="predicted"/>
<accession>A0A6J2XQS3</accession>
<name>A0A6J2XQS3_SITOR</name>
<sequence length="346" mass="38846">MASEDWFSRFMKRHPQLSLRCAQPTSLSRATSFNEANVNCFFNNLEKVMDKYKFEDIYNVDETGITTVQKPNRIVTKKGTRQVGALTSAERGTLVTLTCAVNAVGNFVPPMFIFPRIRYQEHFIRDGPIGSTGTGNASGWMQDTEFLKYLQHFQKYASATIDHRVLLLLDNHASHISIQALDYCSENGIVVLAFPPHCSHKLQPLDRSVYGPLKKAINCGCDAWMRSNPGKTMTIYNIPSIVTTAFPMALTSSNIQAGFRCTRIFPFNRHIFTAIDYAPSYVTDRPAAAAELRKDQVHKANPENVENYPTTPGEVRNKHDETPPLIPVSDEPVASTSVIEYTTKIF</sequence>
<reference evidence="5" key="1">
    <citation type="submission" date="2025-08" db="UniProtKB">
        <authorList>
            <consortium name="RefSeq"/>
        </authorList>
    </citation>
    <scope>IDENTIFICATION</scope>
    <source>
        <tissue evidence="5">Gonads</tissue>
    </source>
</reference>
<evidence type="ECO:0000313" key="4">
    <source>
        <dbReference type="Proteomes" id="UP000504635"/>
    </source>
</evidence>
<dbReference type="Proteomes" id="UP000504635">
    <property type="component" value="Unplaced"/>
</dbReference>
<dbReference type="Pfam" id="PF03184">
    <property type="entry name" value="DDE_1"/>
    <property type="match status" value="1"/>
</dbReference>
<feature type="region of interest" description="Disordered" evidence="2">
    <location>
        <begin position="299"/>
        <end position="329"/>
    </location>
</feature>
<evidence type="ECO:0000313" key="5">
    <source>
        <dbReference type="RefSeq" id="XP_030753863.1"/>
    </source>
</evidence>